<keyword evidence="7" id="KW-0677">Repeat</keyword>
<keyword evidence="9" id="KW-0418">Kinase</keyword>
<reference evidence="18" key="1">
    <citation type="journal article" date="2022" name="Cell">
        <title>Repeat-based holocentromeres influence genome architecture and karyotype evolution.</title>
        <authorList>
            <person name="Hofstatter P.G."/>
            <person name="Thangavel G."/>
            <person name="Lux T."/>
            <person name="Neumann P."/>
            <person name="Vondrak T."/>
            <person name="Novak P."/>
            <person name="Zhang M."/>
            <person name="Costa L."/>
            <person name="Castellani M."/>
            <person name="Scott A."/>
            <person name="Toegelov H."/>
            <person name="Fuchs J."/>
            <person name="Mata-Sucre Y."/>
            <person name="Dias Y."/>
            <person name="Vanzela A.L.L."/>
            <person name="Huettel B."/>
            <person name="Almeida C.C.S."/>
            <person name="Simkova H."/>
            <person name="Souza G."/>
            <person name="Pedrosa-Harand A."/>
            <person name="Macas J."/>
            <person name="Mayer K.F.X."/>
            <person name="Houben A."/>
            <person name="Marques A."/>
        </authorList>
    </citation>
    <scope>NUCLEOTIDE SEQUENCE</scope>
    <source>
        <strain evidence="18">RhyBre1mFocal</strain>
    </source>
</reference>
<dbReference type="InterPro" id="IPR011009">
    <property type="entry name" value="Kinase-like_dom_sf"/>
</dbReference>
<evidence type="ECO:0000256" key="12">
    <source>
        <dbReference type="ARBA" id="ARBA00023136"/>
    </source>
</evidence>
<evidence type="ECO:0000256" key="9">
    <source>
        <dbReference type="ARBA" id="ARBA00022777"/>
    </source>
</evidence>
<dbReference type="FunFam" id="3.30.200.20:FF:000162">
    <property type="entry name" value="Adenine nucleotide alpha hydrolase-like domain kinase"/>
    <property type="match status" value="1"/>
</dbReference>
<evidence type="ECO:0000259" key="17">
    <source>
        <dbReference type="PROSITE" id="PS50011"/>
    </source>
</evidence>
<proteinExistence type="inferred from homology"/>
<dbReference type="PROSITE" id="PS00108">
    <property type="entry name" value="PROTEIN_KINASE_ST"/>
    <property type="match status" value="1"/>
</dbReference>
<keyword evidence="13" id="KW-0675">Receptor</keyword>
<dbReference type="GO" id="GO:0005524">
    <property type="term" value="F:ATP binding"/>
    <property type="evidence" value="ECO:0007669"/>
    <property type="project" value="UniProtKB-UniRule"/>
</dbReference>
<dbReference type="InterPro" id="IPR017441">
    <property type="entry name" value="Protein_kinase_ATP_BS"/>
</dbReference>
<dbReference type="Proteomes" id="UP001151287">
    <property type="component" value="Unassembled WGS sequence"/>
</dbReference>
<sequence length="366" mass="41181">MRFCCINVSKSKQDFHDSPEVKNVKIFSYKEIKAATNNFDQSNKLGQGGFGIVYKGQLTDGIHIAAKVLATESEQGEKEFMTEIESITDVKHNNLVMLLGCSIQRCNRVLIYEYVANNSLDRLLLGSTNGEINLTWDLRSAICKGTACGLSYLHDELEPSIVHRDIKASNILLDQNFVPKIGDFGLAKLFPNGISHISTRVVGTYGYLAPEYAVHGQLTKKADVYSFGVLLLEVTSGKRISQSYNIHDSEMFLVQRAWHLYEKQRLLDLVDPILKDYPEEEVLRYIKVALFCTQCAANKRPFMRQVVEMLSRPIKLNEEELKYTCSIKDMIGCEAKGASSSMFVSNSAVWPPTNSSSFTHSQIIPR</sequence>
<keyword evidence="3" id="KW-0597">Phosphoprotein</keyword>
<evidence type="ECO:0000256" key="5">
    <source>
        <dbReference type="ARBA" id="ARBA00022692"/>
    </source>
</evidence>
<dbReference type="EMBL" id="JAMQYH010000001">
    <property type="protein sequence ID" value="KAJ1702114.1"/>
    <property type="molecule type" value="Genomic_DNA"/>
</dbReference>
<gene>
    <name evidence="18" type="ORF">LUZ63_001893</name>
</gene>
<evidence type="ECO:0000256" key="7">
    <source>
        <dbReference type="ARBA" id="ARBA00022737"/>
    </source>
</evidence>
<evidence type="ECO:0000256" key="1">
    <source>
        <dbReference type="ARBA" id="ARBA00004167"/>
    </source>
</evidence>
<evidence type="ECO:0000256" key="6">
    <source>
        <dbReference type="ARBA" id="ARBA00022729"/>
    </source>
</evidence>
<dbReference type="SMART" id="SM00220">
    <property type="entry name" value="S_TKc"/>
    <property type="match status" value="1"/>
</dbReference>
<dbReference type="InterPro" id="IPR000719">
    <property type="entry name" value="Prot_kinase_dom"/>
</dbReference>
<evidence type="ECO:0000313" key="19">
    <source>
        <dbReference type="Proteomes" id="UP001151287"/>
    </source>
</evidence>
<comment type="caution">
    <text evidence="18">The sequence shown here is derived from an EMBL/GenBank/DDBJ whole genome shotgun (WGS) entry which is preliminary data.</text>
</comment>
<evidence type="ECO:0000256" key="16">
    <source>
        <dbReference type="RuleBase" id="RU000304"/>
    </source>
</evidence>
<dbReference type="GO" id="GO:0004674">
    <property type="term" value="F:protein serine/threonine kinase activity"/>
    <property type="evidence" value="ECO:0007669"/>
    <property type="project" value="UniProtKB-KW"/>
</dbReference>
<dbReference type="OrthoDB" id="4062651at2759"/>
<dbReference type="Gene3D" id="3.30.200.20">
    <property type="entry name" value="Phosphorylase Kinase, domain 1"/>
    <property type="match status" value="1"/>
</dbReference>
<keyword evidence="6" id="KW-0732">Signal</keyword>
<keyword evidence="19" id="KW-1185">Reference proteome</keyword>
<name>A0A9Q0CXQ2_9POAL</name>
<evidence type="ECO:0000313" key="18">
    <source>
        <dbReference type="EMBL" id="KAJ1702114.1"/>
    </source>
</evidence>
<dbReference type="FunFam" id="1.10.510.10:FF:000044">
    <property type="entry name" value="Putative LRR receptor-like serine/threonine-protein kinase"/>
    <property type="match status" value="1"/>
</dbReference>
<dbReference type="PROSITE" id="PS50011">
    <property type="entry name" value="PROTEIN_KINASE_DOM"/>
    <property type="match status" value="1"/>
</dbReference>
<keyword evidence="14" id="KW-0325">Glycoprotein</keyword>
<dbReference type="Gene3D" id="1.10.510.10">
    <property type="entry name" value="Transferase(Phosphotransferase) domain 1"/>
    <property type="match status" value="1"/>
</dbReference>
<evidence type="ECO:0000256" key="11">
    <source>
        <dbReference type="ARBA" id="ARBA00022989"/>
    </source>
</evidence>
<keyword evidence="10 15" id="KW-0067">ATP-binding</keyword>
<dbReference type="AlphaFoldDB" id="A0A9Q0CXQ2"/>
<dbReference type="CDD" id="cd14066">
    <property type="entry name" value="STKc_IRAK"/>
    <property type="match status" value="1"/>
</dbReference>
<dbReference type="GO" id="GO:0016020">
    <property type="term" value="C:membrane"/>
    <property type="evidence" value="ECO:0007669"/>
    <property type="project" value="UniProtKB-SubCell"/>
</dbReference>
<accession>A0A9Q0CXQ2</accession>
<keyword evidence="4" id="KW-0808">Transferase</keyword>
<evidence type="ECO:0000256" key="14">
    <source>
        <dbReference type="ARBA" id="ARBA00023180"/>
    </source>
</evidence>
<keyword evidence="2 16" id="KW-0723">Serine/threonine-protein kinase</keyword>
<evidence type="ECO:0000256" key="2">
    <source>
        <dbReference type="ARBA" id="ARBA00022527"/>
    </source>
</evidence>
<organism evidence="18 19">
    <name type="scientific">Rhynchospora breviuscula</name>
    <dbReference type="NCBI Taxonomy" id="2022672"/>
    <lineage>
        <taxon>Eukaryota</taxon>
        <taxon>Viridiplantae</taxon>
        <taxon>Streptophyta</taxon>
        <taxon>Embryophyta</taxon>
        <taxon>Tracheophyta</taxon>
        <taxon>Spermatophyta</taxon>
        <taxon>Magnoliopsida</taxon>
        <taxon>Liliopsida</taxon>
        <taxon>Poales</taxon>
        <taxon>Cyperaceae</taxon>
        <taxon>Cyperoideae</taxon>
        <taxon>Rhynchosporeae</taxon>
        <taxon>Rhynchospora</taxon>
    </lineage>
</organism>
<dbReference type="SUPFAM" id="SSF56112">
    <property type="entry name" value="Protein kinase-like (PK-like)"/>
    <property type="match status" value="1"/>
</dbReference>
<keyword evidence="5" id="KW-0812">Transmembrane</keyword>
<comment type="similarity">
    <text evidence="16">Belongs to the protein kinase superfamily.</text>
</comment>
<dbReference type="PROSITE" id="PS00107">
    <property type="entry name" value="PROTEIN_KINASE_ATP"/>
    <property type="match status" value="1"/>
</dbReference>
<protein>
    <recommendedName>
        <fullName evidence="17">Protein kinase domain-containing protein</fullName>
    </recommendedName>
</protein>
<keyword evidence="12" id="KW-0472">Membrane</keyword>
<dbReference type="PANTHER" id="PTHR47973">
    <property type="entry name" value="CYSTEINE-RICH RECEPTOR-LIKE PROTEIN KINASE 3"/>
    <property type="match status" value="1"/>
</dbReference>
<dbReference type="InterPro" id="IPR008271">
    <property type="entry name" value="Ser/Thr_kinase_AS"/>
</dbReference>
<keyword evidence="8 15" id="KW-0547">Nucleotide-binding</keyword>
<dbReference type="Pfam" id="PF00069">
    <property type="entry name" value="Pkinase"/>
    <property type="match status" value="1"/>
</dbReference>
<evidence type="ECO:0000256" key="4">
    <source>
        <dbReference type="ARBA" id="ARBA00022679"/>
    </source>
</evidence>
<evidence type="ECO:0000256" key="3">
    <source>
        <dbReference type="ARBA" id="ARBA00022553"/>
    </source>
</evidence>
<evidence type="ECO:0000256" key="10">
    <source>
        <dbReference type="ARBA" id="ARBA00022840"/>
    </source>
</evidence>
<feature type="binding site" evidence="15">
    <location>
        <position position="67"/>
    </location>
    <ligand>
        <name>ATP</name>
        <dbReference type="ChEBI" id="CHEBI:30616"/>
    </ligand>
</feature>
<keyword evidence="11" id="KW-1133">Transmembrane helix</keyword>
<comment type="subcellular location">
    <subcellularLocation>
        <location evidence="1">Membrane</location>
        <topology evidence="1">Single-pass membrane protein</topology>
    </subcellularLocation>
</comment>
<evidence type="ECO:0000256" key="15">
    <source>
        <dbReference type="PROSITE-ProRule" id="PRU10141"/>
    </source>
</evidence>
<feature type="domain" description="Protein kinase" evidence="17">
    <location>
        <begin position="39"/>
        <end position="303"/>
    </location>
</feature>
<evidence type="ECO:0000256" key="8">
    <source>
        <dbReference type="ARBA" id="ARBA00022741"/>
    </source>
</evidence>
<evidence type="ECO:0000256" key="13">
    <source>
        <dbReference type="ARBA" id="ARBA00023170"/>
    </source>
</evidence>
<dbReference type="InterPro" id="IPR052059">
    <property type="entry name" value="CR_Ser/Thr_kinase"/>
</dbReference>